<evidence type="ECO:0000256" key="1">
    <source>
        <dbReference type="SAM" id="MobiDB-lite"/>
    </source>
</evidence>
<feature type="region of interest" description="Disordered" evidence="1">
    <location>
        <begin position="132"/>
        <end position="175"/>
    </location>
</feature>
<dbReference type="EMBL" id="ML977141">
    <property type="protein sequence ID" value="KAF1990572.1"/>
    <property type="molecule type" value="Genomic_DNA"/>
</dbReference>
<dbReference type="AlphaFoldDB" id="A0A6G1HC00"/>
<evidence type="ECO:0000313" key="4">
    <source>
        <dbReference type="EMBL" id="KAF1990572.1"/>
    </source>
</evidence>
<dbReference type="InterPro" id="IPR058841">
    <property type="entry name" value="HTH_76"/>
</dbReference>
<organism evidence="4 5">
    <name type="scientific">Aulographum hederae CBS 113979</name>
    <dbReference type="NCBI Taxonomy" id="1176131"/>
    <lineage>
        <taxon>Eukaryota</taxon>
        <taxon>Fungi</taxon>
        <taxon>Dikarya</taxon>
        <taxon>Ascomycota</taxon>
        <taxon>Pezizomycotina</taxon>
        <taxon>Dothideomycetes</taxon>
        <taxon>Pleosporomycetidae</taxon>
        <taxon>Aulographales</taxon>
        <taxon>Aulographaceae</taxon>
    </lineage>
</organism>
<accession>A0A6G1HC00</accession>
<dbReference type="OrthoDB" id="9936937at2759"/>
<feature type="domain" description="PEX14-like helix-turn-helix" evidence="3">
    <location>
        <begin position="15"/>
        <end position="80"/>
    </location>
</feature>
<evidence type="ECO:0000259" key="2">
    <source>
        <dbReference type="Pfam" id="PF17733"/>
    </source>
</evidence>
<proteinExistence type="predicted"/>
<feature type="region of interest" description="Disordered" evidence="1">
    <location>
        <begin position="78"/>
        <end position="117"/>
    </location>
</feature>
<dbReference type="Proteomes" id="UP000800041">
    <property type="component" value="Unassembled WGS sequence"/>
</dbReference>
<feature type="domain" description="Peroxisomal membrane protein PEX14-like KPWE" evidence="2">
    <location>
        <begin position="116"/>
        <end position="163"/>
    </location>
</feature>
<feature type="compositionally biased region" description="Polar residues" evidence="1">
    <location>
        <begin position="81"/>
        <end position="107"/>
    </location>
</feature>
<sequence length="175" mass="19085">MATQENAHPQSPSQTLFHQVDQYNWDQDEDFQAGLSAILGSNASPDQAAELGLRARCFFYSRKFNTNVDFDQYKAWREENGATSPVTNGSRPIQSVTALQPPSQPQASGGAEPAAPYPTSFAQIVELITTGKPVPGIKDIPDTVLEGQGTEATKPKRRKPWEKEEAPAPEPQSTS</sequence>
<dbReference type="PANTHER" id="PTHR36855">
    <property type="entry name" value="CHROMOSOME 10, WHOLE GENOME SHOTGUN SEQUENCE"/>
    <property type="match status" value="1"/>
</dbReference>
<reference evidence="4" key="1">
    <citation type="journal article" date="2020" name="Stud. Mycol.">
        <title>101 Dothideomycetes genomes: a test case for predicting lifestyles and emergence of pathogens.</title>
        <authorList>
            <person name="Haridas S."/>
            <person name="Albert R."/>
            <person name="Binder M."/>
            <person name="Bloem J."/>
            <person name="Labutti K."/>
            <person name="Salamov A."/>
            <person name="Andreopoulos B."/>
            <person name="Baker S."/>
            <person name="Barry K."/>
            <person name="Bills G."/>
            <person name="Bluhm B."/>
            <person name="Cannon C."/>
            <person name="Castanera R."/>
            <person name="Culley D."/>
            <person name="Daum C."/>
            <person name="Ezra D."/>
            <person name="Gonzalez J."/>
            <person name="Henrissat B."/>
            <person name="Kuo A."/>
            <person name="Liang C."/>
            <person name="Lipzen A."/>
            <person name="Lutzoni F."/>
            <person name="Magnuson J."/>
            <person name="Mondo S."/>
            <person name="Nolan M."/>
            <person name="Ohm R."/>
            <person name="Pangilinan J."/>
            <person name="Park H.-J."/>
            <person name="Ramirez L."/>
            <person name="Alfaro M."/>
            <person name="Sun H."/>
            <person name="Tritt A."/>
            <person name="Yoshinaga Y."/>
            <person name="Zwiers L.-H."/>
            <person name="Turgeon B."/>
            <person name="Goodwin S."/>
            <person name="Spatafora J."/>
            <person name="Crous P."/>
            <person name="Grigoriev I."/>
        </authorList>
    </citation>
    <scope>NUCLEOTIDE SEQUENCE</scope>
    <source>
        <strain evidence="4">CBS 113979</strain>
    </source>
</reference>
<evidence type="ECO:0000313" key="5">
    <source>
        <dbReference type="Proteomes" id="UP000800041"/>
    </source>
</evidence>
<dbReference type="Pfam" id="PF17733">
    <property type="entry name" value="KPWE_dom"/>
    <property type="match status" value="1"/>
</dbReference>
<protein>
    <submittedName>
        <fullName evidence="4">Uncharacterized protein</fullName>
    </submittedName>
</protein>
<dbReference type="PANTHER" id="PTHR36855:SF1">
    <property type="entry name" value="PEROXISOME MEMBRANE ANCHOR PROTEIN PEX14P N-TERMINAL DOMAIN-CONTAINING PROTEIN"/>
    <property type="match status" value="1"/>
</dbReference>
<keyword evidence="5" id="KW-1185">Reference proteome</keyword>
<dbReference type="Pfam" id="PF25871">
    <property type="entry name" value="HTH_76"/>
    <property type="match status" value="1"/>
</dbReference>
<gene>
    <name evidence="4" type="ORF">K402DRAFT_347437</name>
</gene>
<dbReference type="InterPro" id="IPR040554">
    <property type="entry name" value="KPWE_PEX14_dom"/>
</dbReference>
<name>A0A6G1HC00_9PEZI</name>
<evidence type="ECO:0000259" key="3">
    <source>
        <dbReference type="Pfam" id="PF25871"/>
    </source>
</evidence>